<proteinExistence type="predicted"/>
<dbReference type="Proteomes" id="UP000054166">
    <property type="component" value="Unassembled WGS sequence"/>
</dbReference>
<dbReference type="AlphaFoldDB" id="A0A0C3CEN4"/>
<evidence type="ECO:0000313" key="1">
    <source>
        <dbReference type="EMBL" id="KIM88182.1"/>
    </source>
</evidence>
<accession>A0A0C3CEN4</accession>
<gene>
    <name evidence="1" type="ORF">PILCRDRAFT_85462</name>
</gene>
<keyword evidence="2" id="KW-1185">Reference proteome</keyword>
<evidence type="ECO:0000313" key="2">
    <source>
        <dbReference type="Proteomes" id="UP000054166"/>
    </source>
</evidence>
<organism evidence="1 2">
    <name type="scientific">Piloderma croceum (strain F 1598)</name>
    <dbReference type="NCBI Taxonomy" id="765440"/>
    <lineage>
        <taxon>Eukaryota</taxon>
        <taxon>Fungi</taxon>
        <taxon>Dikarya</taxon>
        <taxon>Basidiomycota</taxon>
        <taxon>Agaricomycotina</taxon>
        <taxon>Agaricomycetes</taxon>
        <taxon>Agaricomycetidae</taxon>
        <taxon>Atheliales</taxon>
        <taxon>Atheliaceae</taxon>
        <taxon>Piloderma</taxon>
    </lineage>
</organism>
<dbReference type="InParanoid" id="A0A0C3CEN4"/>
<dbReference type="HOGENOM" id="CLU_1482542_0_0_1"/>
<name>A0A0C3CEN4_PILCF</name>
<dbReference type="EMBL" id="KN832977">
    <property type="protein sequence ID" value="KIM88182.1"/>
    <property type="molecule type" value="Genomic_DNA"/>
</dbReference>
<sequence>MSSQNSVSRLPMPSPSFPNPYIVHRALSKGRKASKELKGQNSGQRYITAGDHVEGVCQDFVLHGANTATIKIPVTLTKNVGKKDVLRLLEAQQMEHILIDEIAASPSASSNSSRYYSQVLMTQRLQRAELEVELYRLAISEDGLLLLEGAYSLSSFTLEGTHRYVEDEEYRDDCSDEEDGGP</sequence>
<reference evidence="1 2" key="1">
    <citation type="submission" date="2014-04" db="EMBL/GenBank/DDBJ databases">
        <authorList>
            <consortium name="DOE Joint Genome Institute"/>
            <person name="Kuo A."/>
            <person name="Tarkka M."/>
            <person name="Buscot F."/>
            <person name="Kohler A."/>
            <person name="Nagy L.G."/>
            <person name="Floudas D."/>
            <person name="Copeland A."/>
            <person name="Barry K.W."/>
            <person name="Cichocki N."/>
            <person name="Veneault-Fourrey C."/>
            <person name="LaButti K."/>
            <person name="Lindquist E.A."/>
            <person name="Lipzen A."/>
            <person name="Lundell T."/>
            <person name="Morin E."/>
            <person name="Murat C."/>
            <person name="Sun H."/>
            <person name="Tunlid A."/>
            <person name="Henrissat B."/>
            <person name="Grigoriev I.V."/>
            <person name="Hibbett D.S."/>
            <person name="Martin F."/>
            <person name="Nordberg H.P."/>
            <person name="Cantor M.N."/>
            <person name="Hua S.X."/>
        </authorList>
    </citation>
    <scope>NUCLEOTIDE SEQUENCE [LARGE SCALE GENOMIC DNA]</scope>
    <source>
        <strain evidence="1 2">F 1598</strain>
    </source>
</reference>
<reference evidence="2" key="2">
    <citation type="submission" date="2015-01" db="EMBL/GenBank/DDBJ databases">
        <title>Evolutionary Origins and Diversification of the Mycorrhizal Mutualists.</title>
        <authorList>
            <consortium name="DOE Joint Genome Institute"/>
            <consortium name="Mycorrhizal Genomics Consortium"/>
            <person name="Kohler A."/>
            <person name="Kuo A."/>
            <person name="Nagy L.G."/>
            <person name="Floudas D."/>
            <person name="Copeland A."/>
            <person name="Barry K.W."/>
            <person name="Cichocki N."/>
            <person name="Veneault-Fourrey C."/>
            <person name="LaButti K."/>
            <person name="Lindquist E.A."/>
            <person name="Lipzen A."/>
            <person name="Lundell T."/>
            <person name="Morin E."/>
            <person name="Murat C."/>
            <person name="Riley R."/>
            <person name="Ohm R."/>
            <person name="Sun H."/>
            <person name="Tunlid A."/>
            <person name="Henrissat B."/>
            <person name="Grigoriev I.V."/>
            <person name="Hibbett D.S."/>
            <person name="Martin F."/>
        </authorList>
    </citation>
    <scope>NUCLEOTIDE SEQUENCE [LARGE SCALE GENOMIC DNA]</scope>
    <source>
        <strain evidence="2">F 1598</strain>
    </source>
</reference>
<protein>
    <submittedName>
        <fullName evidence="1">Uncharacterized protein</fullName>
    </submittedName>
</protein>